<evidence type="ECO:0000256" key="3">
    <source>
        <dbReference type="ARBA" id="ARBA00022544"/>
    </source>
</evidence>
<dbReference type="Gene3D" id="3.30.300.210">
    <property type="entry name" value="Nutrient germinant receptor protein C, domain 3"/>
    <property type="match status" value="1"/>
</dbReference>
<comment type="similarity">
    <text evidence="2">Belongs to the GerABKC lipoprotein family.</text>
</comment>
<dbReference type="PROSITE" id="PS51257">
    <property type="entry name" value="PROKAR_LIPOPROTEIN"/>
    <property type="match status" value="1"/>
</dbReference>
<keyword evidence="6" id="KW-0564">Palmitate</keyword>
<evidence type="ECO:0000256" key="5">
    <source>
        <dbReference type="ARBA" id="ARBA00023136"/>
    </source>
</evidence>
<dbReference type="InterPro" id="IPR057336">
    <property type="entry name" value="GerAC_N"/>
</dbReference>
<dbReference type="Proteomes" id="UP000367750">
    <property type="component" value="Unassembled WGS sequence"/>
</dbReference>
<evidence type="ECO:0000256" key="7">
    <source>
        <dbReference type="ARBA" id="ARBA00023288"/>
    </source>
</evidence>
<dbReference type="PANTHER" id="PTHR35789">
    <property type="entry name" value="SPORE GERMINATION PROTEIN B3"/>
    <property type="match status" value="1"/>
</dbReference>
<organism evidence="10 11">
    <name type="scientific">Paenibacillus spiritus</name>
    <dbReference type="NCBI Taxonomy" id="2496557"/>
    <lineage>
        <taxon>Bacteria</taxon>
        <taxon>Bacillati</taxon>
        <taxon>Bacillota</taxon>
        <taxon>Bacilli</taxon>
        <taxon>Bacillales</taxon>
        <taxon>Paenibacillaceae</taxon>
        <taxon>Paenibacillus</taxon>
    </lineage>
</organism>
<sequence>MSSAAAKRTPAVRIIALLLAGVLASLFLSGCWDEVEIEDRALVLGLAIDLADGKDQHPDEGVTHRAEEKLPTRRIHVTAQIAVPGRVPLGPGTGSGSKESPVWVVEVEGKTLDDAMNNLQQQVADPRYLIHLRVIVISQSIAKQGIQDLNDYLRRNPEIRRSTWLLVASDGRASKYMDVNPPLQRVPTLYILSMMEKAVATGKLPPAYCGEFWSSLSHQGQDGILPYISLRRNENILIKGLAYFRKGKMVGATTPLDIGIYMAVMGMDPGGYSVLQEVPGVGVVMVRVTSRFSRRTSEIVNGVPHIAYDIHLEGNVDEHYSEEVFINNTGTLNKIESCFEKYALESAALLMEETQKKRSDIWGTGEFIRAHHPGYWGTKIDGRDKWNEEFPKVKVSFRIQITMKRVGLKER</sequence>
<evidence type="ECO:0000259" key="9">
    <source>
        <dbReference type="Pfam" id="PF25198"/>
    </source>
</evidence>
<evidence type="ECO:0000256" key="6">
    <source>
        <dbReference type="ARBA" id="ARBA00023139"/>
    </source>
</evidence>
<dbReference type="NCBIfam" id="TIGR02887">
    <property type="entry name" value="spore_ger_x_C"/>
    <property type="match status" value="1"/>
</dbReference>
<dbReference type="AlphaFoldDB" id="A0A5J5GJQ1"/>
<keyword evidence="7" id="KW-0449">Lipoprotein</keyword>
<feature type="domain" description="Spore germination GerAC-like C-terminal" evidence="8">
    <location>
        <begin position="239"/>
        <end position="407"/>
    </location>
</feature>
<feature type="domain" description="Spore germination protein N-terminal" evidence="9">
    <location>
        <begin position="33"/>
        <end position="229"/>
    </location>
</feature>
<dbReference type="PANTHER" id="PTHR35789:SF1">
    <property type="entry name" value="SPORE GERMINATION PROTEIN B3"/>
    <property type="match status" value="1"/>
</dbReference>
<dbReference type="EMBL" id="VYKK01000002">
    <property type="protein sequence ID" value="KAA9008491.1"/>
    <property type="molecule type" value="Genomic_DNA"/>
</dbReference>
<keyword evidence="3" id="KW-0309">Germination</keyword>
<comment type="subcellular location">
    <subcellularLocation>
        <location evidence="1">Membrane</location>
        <topology evidence="1">Lipid-anchor</topology>
    </subcellularLocation>
</comment>
<protein>
    <submittedName>
        <fullName evidence="10">Ger(X)C family spore germination protein</fullName>
    </submittedName>
</protein>
<dbReference type="RefSeq" id="WP_150456368.1">
    <property type="nucleotide sequence ID" value="NZ_VYKK01000002.1"/>
</dbReference>
<proteinExistence type="inferred from homology"/>
<dbReference type="InterPro" id="IPR008844">
    <property type="entry name" value="Spore_GerAC-like"/>
</dbReference>
<evidence type="ECO:0000256" key="4">
    <source>
        <dbReference type="ARBA" id="ARBA00022729"/>
    </source>
</evidence>
<evidence type="ECO:0000313" key="11">
    <source>
        <dbReference type="Proteomes" id="UP000367750"/>
    </source>
</evidence>
<keyword evidence="4" id="KW-0732">Signal</keyword>
<evidence type="ECO:0000256" key="2">
    <source>
        <dbReference type="ARBA" id="ARBA00007886"/>
    </source>
</evidence>
<gene>
    <name evidence="10" type="ORF">F4V43_01010</name>
</gene>
<comment type="caution">
    <text evidence="10">The sequence shown here is derived from an EMBL/GenBank/DDBJ whole genome shotgun (WGS) entry which is preliminary data.</text>
</comment>
<dbReference type="Pfam" id="PF05504">
    <property type="entry name" value="Spore_GerAC"/>
    <property type="match status" value="1"/>
</dbReference>
<dbReference type="OrthoDB" id="9816067at2"/>
<dbReference type="InterPro" id="IPR038501">
    <property type="entry name" value="Spore_GerAC_C_sf"/>
</dbReference>
<reference evidence="10 11" key="1">
    <citation type="submission" date="2019-09" db="EMBL/GenBank/DDBJ databases">
        <title>Bacillus ochoae sp. nov., Paenibacillus whitsoniae sp. nov., Paenibacillus spiritus sp. nov. Isolated from the Mars Exploration Rover during spacecraft assembly.</title>
        <authorList>
            <person name="Seuylemezian A."/>
            <person name="Vaishampayan P."/>
        </authorList>
    </citation>
    <scope>NUCLEOTIDE SEQUENCE [LARGE SCALE GENOMIC DNA]</scope>
    <source>
        <strain evidence="10 11">MER_111</strain>
    </source>
</reference>
<evidence type="ECO:0000313" key="10">
    <source>
        <dbReference type="EMBL" id="KAA9008491.1"/>
    </source>
</evidence>
<dbReference type="GO" id="GO:0009847">
    <property type="term" value="P:spore germination"/>
    <property type="evidence" value="ECO:0007669"/>
    <property type="project" value="InterPro"/>
</dbReference>
<evidence type="ECO:0000259" key="8">
    <source>
        <dbReference type="Pfam" id="PF05504"/>
    </source>
</evidence>
<dbReference type="GO" id="GO:0016020">
    <property type="term" value="C:membrane"/>
    <property type="evidence" value="ECO:0007669"/>
    <property type="project" value="UniProtKB-SubCell"/>
</dbReference>
<dbReference type="InterPro" id="IPR046953">
    <property type="entry name" value="Spore_GerAC-like_C"/>
</dbReference>
<name>A0A5J5GJQ1_9BACL</name>
<keyword evidence="11" id="KW-1185">Reference proteome</keyword>
<evidence type="ECO:0000256" key="1">
    <source>
        <dbReference type="ARBA" id="ARBA00004635"/>
    </source>
</evidence>
<dbReference type="Pfam" id="PF25198">
    <property type="entry name" value="Spore_GerAC_N"/>
    <property type="match status" value="1"/>
</dbReference>
<keyword evidence="5" id="KW-0472">Membrane</keyword>
<accession>A0A5J5GJQ1</accession>